<name>A0AA36FXM3_9BILA</name>
<gene>
    <name evidence="1" type="ORF">MSPICULIGERA_LOCUS9385</name>
</gene>
<sequence>MSSTKPCGGCPTPTIDNSIINPTPFATNSITTDASGCSVLTLACTGTGPGLAYVAENVFIKFPGATIAVGCST</sequence>
<dbReference type="AlphaFoldDB" id="A0AA36FXM3"/>
<evidence type="ECO:0000313" key="2">
    <source>
        <dbReference type="Proteomes" id="UP001177023"/>
    </source>
</evidence>
<keyword evidence="2" id="KW-1185">Reference proteome</keyword>
<dbReference type="Proteomes" id="UP001177023">
    <property type="component" value="Unassembled WGS sequence"/>
</dbReference>
<comment type="caution">
    <text evidence="1">The sequence shown here is derived from an EMBL/GenBank/DDBJ whole genome shotgun (WGS) entry which is preliminary data.</text>
</comment>
<reference evidence="1" key="1">
    <citation type="submission" date="2023-06" db="EMBL/GenBank/DDBJ databases">
        <authorList>
            <person name="Delattre M."/>
        </authorList>
    </citation>
    <scope>NUCLEOTIDE SEQUENCE</scope>
    <source>
        <strain evidence="1">AF72</strain>
    </source>
</reference>
<evidence type="ECO:0000313" key="1">
    <source>
        <dbReference type="EMBL" id="CAJ0570956.1"/>
    </source>
</evidence>
<dbReference type="EMBL" id="CATQJA010002515">
    <property type="protein sequence ID" value="CAJ0570956.1"/>
    <property type="molecule type" value="Genomic_DNA"/>
</dbReference>
<protein>
    <submittedName>
        <fullName evidence="1">Uncharacterized protein</fullName>
    </submittedName>
</protein>
<proteinExistence type="predicted"/>
<accession>A0AA36FXM3</accession>
<feature type="non-terminal residue" evidence="1">
    <location>
        <position position="1"/>
    </location>
</feature>
<organism evidence="1 2">
    <name type="scientific">Mesorhabditis spiculigera</name>
    <dbReference type="NCBI Taxonomy" id="96644"/>
    <lineage>
        <taxon>Eukaryota</taxon>
        <taxon>Metazoa</taxon>
        <taxon>Ecdysozoa</taxon>
        <taxon>Nematoda</taxon>
        <taxon>Chromadorea</taxon>
        <taxon>Rhabditida</taxon>
        <taxon>Rhabditina</taxon>
        <taxon>Rhabditomorpha</taxon>
        <taxon>Rhabditoidea</taxon>
        <taxon>Rhabditidae</taxon>
        <taxon>Mesorhabditinae</taxon>
        <taxon>Mesorhabditis</taxon>
    </lineage>
</organism>